<evidence type="ECO:0000256" key="4">
    <source>
        <dbReference type="SAM" id="MobiDB-lite"/>
    </source>
</evidence>
<dbReference type="GO" id="GO:0097367">
    <property type="term" value="F:carbohydrate derivative binding"/>
    <property type="evidence" value="ECO:0007669"/>
    <property type="project" value="InterPro"/>
</dbReference>
<proteinExistence type="predicted"/>
<keyword evidence="2" id="KW-0238">DNA-binding</keyword>
<evidence type="ECO:0000256" key="1">
    <source>
        <dbReference type="ARBA" id="ARBA00023015"/>
    </source>
</evidence>
<keyword evidence="3" id="KW-0804">Transcription</keyword>
<dbReference type="Pfam" id="PF01418">
    <property type="entry name" value="HTH_6"/>
    <property type="match status" value="1"/>
</dbReference>
<dbReference type="InterPro" id="IPR046348">
    <property type="entry name" value="SIS_dom_sf"/>
</dbReference>
<dbReference type="Gene3D" id="3.40.50.10490">
    <property type="entry name" value="Glucose-6-phosphate isomerase like protein, domain 1"/>
    <property type="match status" value="1"/>
</dbReference>
<dbReference type="InterPro" id="IPR036388">
    <property type="entry name" value="WH-like_DNA-bd_sf"/>
</dbReference>
<evidence type="ECO:0000259" key="5">
    <source>
        <dbReference type="PROSITE" id="PS51071"/>
    </source>
</evidence>
<dbReference type="AlphaFoldDB" id="A0A094QYL2"/>
<feature type="region of interest" description="Disordered" evidence="4">
    <location>
        <begin position="289"/>
        <end position="322"/>
    </location>
</feature>
<organism evidence="7">
    <name type="scientific">freshwater metagenome</name>
    <dbReference type="NCBI Taxonomy" id="449393"/>
    <lineage>
        <taxon>unclassified sequences</taxon>
        <taxon>metagenomes</taxon>
        <taxon>ecological metagenomes</taxon>
    </lineage>
</organism>
<accession>A0A094QYL2</accession>
<dbReference type="InterPro" id="IPR001347">
    <property type="entry name" value="SIS_dom"/>
</dbReference>
<dbReference type="GO" id="GO:0003677">
    <property type="term" value="F:DNA binding"/>
    <property type="evidence" value="ECO:0007669"/>
    <property type="project" value="UniProtKB-KW"/>
</dbReference>
<dbReference type="InterPro" id="IPR000281">
    <property type="entry name" value="HTH_RpiR"/>
</dbReference>
<gene>
    <name evidence="7" type="ORF">GM50_4945</name>
</gene>
<dbReference type="InterPro" id="IPR009057">
    <property type="entry name" value="Homeodomain-like_sf"/>
</dbReference>
<evidence type="ECO:0000313" key="7">
    <source>
        <dbReference type="EMBL" id="KGA19656.1"/>
    </source>
</evidence>
<comment type="caution">
    <text evidence="7">The sequence shown here is derived from an EMBL/GenBank/DDBJ whole genome shotgun (WGS) entry which is preliminary data.</text>
</comment>
<name>A0A094QYL2_9ZZZZ</name>
<dbReference type="CDD" id="cd05013">
    <property type="entry name" value="SIS_RpiR"/>
    <property type="match status" value="1"/>
</dbReference>
<dbReference type="GO" id="GO:1901135">
    <property type="term" value="P:carbohydrate derivative metabolic process"/>
    <property type="evidence" value="ECO:0007669"/>
    <property type="project" value="InterPro"/>
</dbReference>
<dbReference type="PROSITE" id="PS51464">
    <property type="entry name" value="SIS"/>
    <property type="match status" value="1"/>
</dbReference>
<keyword evidence="1" id="KW-0805">Transcription regulation</keyword>
<evidence type="ECO:0008006" key="8">
    <source>
        <dbReference type="Google" id="ProtNLM"/>
    </source>
</evidence>
<dbReference type="PANTHER" id="PTHR30514:SF1">
    <property type="entry name" value="HTH-TYPE TRANSCRIPTIONAL REGULATOR HEXR-RELATED"/>
    <property type="match status" value="1"/>
</dbReference>
<dbReference type="EMBL" id="JNSK01000010">
    <property type="protein sequence ID" value="KGA19656.1"/>
    <property type="molecule type" value="Genomic_DNA"/>
</dbReference>
<dbReference type="SUPFAM" id="SSF46689">
    <property type="entry name" value="Homeodomain-like"/>
    <property type="match status" value="1"/>
</dbReference>
<feature type="domain" description="SIS" evidence="6">
    <location>
        <begin position="142"/>
        <end position="282"/>
    </location>
</feature>
<sequence length="322" mass="34104">MTNLATPLAHNAGQIIDLLGHIRNSLSAFHATELAIANCILQDPVQVSQMNISKLADHSDTSVASVVRFSKTIGYKGFPEFRMALVGEVSRMGEKGIISSELDSGITVEDSASEIIRKIAAADALAIQSTAQRLDVQSFTAAVDAWEKAKTIGLFGVASGGFVAQDLQLKLNRQGKNAIAWGDIHNALTSLSLLGPGDALVAISHSGTTVDTVDVMQEFKNRGVTIILITNALRSPATAVADIVLFTSARETTFRSGATASRIAQLTVVDCLCVALAQRNWSGTRAALDESRAAVGSRSGRKMVEGNSRRSDQKPSRSRGGK</sequence>
<evidence type="ECO:0000256" key="3">
    <source>
        <dbReference type="ARBA" id="ARBA00023163"/>
    </source>
</evidence>
<evidence type="ECO:0000259" key="6">
    <source>
        <dbReference type="PROSITE" id="PS51464"/>
    </source>
</evidence>
<dbReference type="Gene3D" id="1.10.10.10">
    <property type="entry name" value="Winged helix-like DNA-binding domain superfamily/Winged helix DNA-binding domain"/>
    <property type="match status" value="1"/>
</dbReference>
<dbReference type="GO" id="GO:0003700">
    <property type="term" value="F:DNA-binding transcription factor activity"/>
    <property type="evidence" value="ECO:0007669"/>
    <property type="project" value="InterPro"/>
</dbReference>
<evidence type="ECO:0000256" key="2">
    <source>
        <dbReference type="ARBA" id="ARBA00023125"/>
    </source>
</evidence>
<feature type="compositionally biased region" description="Basic and acidic residues" evidence="4">
    <location>
        <begin position="302"/>
        <end position="315"/>
    </location>
</feature>
<dbReference type="PROSITE" id="PS51071">
    <property type="entry name" value="HTH_RPIR"/>
    <property type="match status" value="1"/>
</dbReference>
<feature type="domain" description="HTH rpiR-type" evidence="5">
    <location>
        <begin position="16"/>
        <end position="92"/>
    </location>
</feature>
<dbReference type="Pfam" id="PF01380">
    <property type="entry name" value="SIS"/>
    <property type="match status" value="1"/>
</dbReference>
<dbReference type="PANTHER" id="PTHR30514">
    <property type="entry name" value="GLUCOKINASE"/>
    <property type="match status" value="1"/>
</dbReference>
<reference evidence="7" key="1">
    <citation type="submission" date="2014-05" db="EMBL/GenBank/DDBJ databases">
        <title>Key roles for freshwater Actinobacteria revealed by deep metagenomic sequencing.</title>
        <authorList>
            <person name="Ghai R."/>
            <person name="Mizuno C.M."/>
            <person name="Picazo A."/>
            <person name="Camacho A."/>
            <person name="Rodriguez-Valera F."/>
        </authorList>
    </citation>
    <scope>NUCLEOTIDE SEQUENCE</scope>
</reference>
<protein>
    <recommendedName>
        <fullName evidence="8">RpiR family transcriptional regulator</fullName>
    </recommendedName>
</protein>
<dbReference type="InterPro" id="IPR047640">
    <property type="entry name" value="RpiR-like"/>
</dbReference>
<dbReference type="SUPFAM" id="SSF53697">
    <property type="entry name" value="SIS domain"/>
    <property type="match status" value="1"/>
</dbReference>
<dbReference type="InterPro" id="IPR035472">
    <property type="entry name" value="RpiR-like_SIS"/>
</dbReference>